<accession>A0A0G4GA15</accession>
<evidence type="ECO:0000313" key="3">
    <source>
        <dbReference type="Proteomes" id="UP000041254"/>
    </source>
</evidence>
<dbReference type="VEuPathDB" id="CryptoDB:Vbra_22083"/>
<feature type="region of interest" description="Disordered" evidence="1">
    <location>
        <begin position="345"/>
        <end position="373"/>
    </location>
</feature>
<name>A0A0G4GA15_VITBC</name>
<dbReference type="InParanoid" id="A0A0G4GA15"/>
<feature type="compositionally biased region" description="Pro residues" evidence="1">
    <location>
        <begin position="161"/>
        <end position="173"/>
    </location>
</feature>
<proteinExistence type="predicted"/>
<keyword evidence="3" id="KW-1185">Reference proteome</keyword>
<dbReference type="PhylomeDB" id="A0A0G4GA15"/>
<organism evidence="2 3">
    <name type="scientific">Vitrella brassicaformis (strain CCMP3155)</name>
    <dbReference type="NCBI Taxonomy" id="1169540"/>
    <lineage>
        <taxon>Eukaryota</taxon>
        <taxon>Sar</taxon>
        <taxon>Alveolata</taxon>
        <taxon>Colpodellida</taxon>
        <taxon>Vitrellaceae</taxon>
        <taxon>Vitrella</taxon>
    </lineage>
</organism>
<protein>
    <submittedName>
        <fullName evidence="2">Uncharacterized protein</fullName>
    </submittedName>
</protein>
<evidence type="ECO:0000313" key="2">
    <source>
        <dbReference type="EMBL" id="CEM25382.1"/>
    </source>
</evidence>
<gene>
    <name evidence="2" type="ORF">Vbra_22083</name>
</gene>
<dbReference type="EMBL" id="CDMY01000599">
    <property type="protein sequence ID" value="CEM25382.1"/>
    <property type="molecule type" value="Genomic_DNA"/>
</dbReference>
<feature type="compositionally biased region" description="Basic and acidic residues" evidence="1">
    <location>
        <begin position="55"/>
        <end position="73"/>
    </location>
</feature>
<feature type="region of interest" description="Disordered" evidence="1">
    <location>
        <begin position="55"/>
        <end position="90"/>
    </location>
</feature>
<sequence length="548" mass="60876">MRWTSTAAATTELPTARQQEGYSTATDSLLRFREVIPVVSGGRCTATQLRSKPYLADHADRRRADRPFGHSWDEGTASQPPMDLSHDPSAAASSCSVDAFRRQISVLQTHLTQAEHGLVTIERSHSHNAAVEIPSALVNSLSVVSSALAAFNDDLAAMHPSPIPPSHPSPPAAHPAATHTEHTTAHTDNGTANPLSEDLYRDVVTRFLPVDVAVSSARAANKTSGIDLVDETFMLTRIDTDLSRRSLRGLIDVERPFQYYTKCAHALEYGGALWCEWPDFIRLADIYKLTPSTGLPLIMSPQWMAAHLPTKADFHTMPLALRQYSTFGHLLNYKGTSLALTKVDEADDGGEGKEGDGEGGSQGEGEGDGGVTRQRYRIGVGEEEWRFETVPLSGLPPRHPYRRTYDPHNPPIRRHGFLFPSFTAFMKRMVLTQWFNQEGVGEKLVFRVGVGRGDERYQRVLTDPIDGHATIDFIEEGERQRFIMLKGMKEDDTVAAYLWVCRGYIILFATEAEIEGHTPWEDQLSISAPLLRSLLTKYRLAHIIPRWG</sequence>
<evidence type="ECO:0000256" key="1">
    <source>
        <dbReference type="SAM" id="MobiDB-lite"/>
    </source>
</evidence>
<reference evidence="2 3" key="1">
    <citation type="submission" date="2014-11" db="EMBL/GenBank/DDBJ databases">
        <authorList>
            <person name="Zhu J."/>
            <person name="Qi W."/>
            <person name="Song R."/>
        </authorList>
    </citation>
    <scope>NUCLEOTIDE SEQUENCE [LARGE SCALE GENOMIC DNA]</scope>
</reference>
<feature type="region of interest" description="Disordered" evidence="1">
    <location>
        <begin position="1"/>
        <end position="22"/>
    </location>
</feature>
<feature type="region of interest" description="Disordered" evidence="1">
    <location>
        <begin position="161"/>
        <end position="195"/>
    </location>
</feature>
<dbReference type="AlphaFoldDB" id="A0A0G4GA15"/>
<dbReference type="Proteomes" id="UP000041254">
    <property type="component" value="Unassembled WGS sequence"/>
</dbReference>
<feature type="compositionally biased region" description="Gly residues" evidence="1">
    <location>
        <begin position="358"/>
        <end position="370"/>
    </location>
</feature>